<dbReference type="InterPro" id="IPR018060">
    <property type="entry name" value="HTH_AraC"/>
</dbReference>
<keyword evidence="3 13" id="KW-0808">Transferase</keyword>
<dbReference type="RefSeq" id="WP_185527546.1">
    <property type="nucleotide sequence ID" value="NZ_JAARWN010000021.1"/>
</dbReference>
<sequence>MVTVEQWRAICENDAAYDGQFFYAVSSTRIFCRPSCKSRTPKFENVQVFMQAEDAIRAGYRPCKRCKSGGERLPDVEWAAQVQAFIEEHYGEYLTLPVIADGCHGSPYHLHRVFKAQTGMTPLGFVHLVRMQKARVLLETTEMSMMEIGVAVGMPNAAQFATWFKRMEGVTPSMYRNSRKDGEK</sequence>
<dbReference type="Gene3D" id="1.10.10.60">
    <property type="entry name" value="Homeodomain-like"/>
    <property type="match status" value="2"/>
</dbReference>
<comment type="cofactor">
    <cofactor evidence="1">
        <name>Zn(2+)</name>
        <dbReference type="ChEBI" id="CHEBI:29105"/>
    </cofactor>
</comment>
<evidence type="ECO:0000313" key="13">
    <source>
        <dbReference type="EMBL" id="MBC1937661.1"/>
    </source>
</evidence>
<keyword evidence="11" id="KW-0234">DNA repair</keyword>
<gene>
    <name evidence="13" type="ORF">HCA69_14930</name>
</gene>
<keyword evidence="5" id="KW-0227">DNA damage</keyword>
<evidence type="ECO:0000256" key="2">
    <source>
        <dbReference type="ARBA" id="ARBA00022603"/>
    </source>
</evidence>
<organism evidence="13 14">
    <name type="scientific">Listeria grandensis</name>
    <dbReference type="NCBI Taxonomy" id="1494963"/>
    <lineage>
        <taxon>Bacteria</taxon>
        <taxon>Bacillati</taxon>
        <taxon>Bacillota</taxon>
        <taxon>Bacilli</taxon>
        <taxon>Bacillales</taxon>
        <taxon>Listeriaceae</taxon>
        <taxon>Listeria</taxon>
    </lineage>
</organism>
<dbReference type="SUPFAM" id="SSF57884">
    <property type="entry name" value="Ada DNA repair protein, N-terminal domain (N-Ada 10)"/>
    <property type="match status" value="1"/>
</dbReference>
<evidence type="ECO:0000256" key="1">
    <source>
        <dbReference type="ARBA" id="ARBA00001947"/>
    </source>
</evidence>
<dbReference type="SUPFAM" id="SSF46689">
    <property type="entry name" value="Homeodomain-like"/>
    <property type="match status" value="2"/>
</dbReference>
<keyword evidence="6" id="KW-0862">Zinc</keyword>
<dbReference type="InterPro" id="IPR009057">
    <property type="entry name" value="Homeodomain-like_sf"/>
</dbReference>
<evidence type="ECO:0000256" key="3">
    <source>
        <dbReference type="ARBA" id="ARBA00022679"/>
    </source>
</evidence>
<dbReference type="SMART" id="SM00342">
    <property type="entry name" value="HTH_ARAC"/>
    <property type="match status" value="1"/>
</dbReference>
<feature type="domain" description="HTH araC/xylS-type" evidence="12">
    <location>
        <begin position="80"/>
        <end position="178"/>
    </location>
</feature>
<dbReference type="GO" id="GO:0008270">
    <property type="term" value="F:zinc ion binding"/>
    <property type="evidence" value="ECO:0007669"/>
    <property type="project" value="InterPro"/>
</dbReference>
<dbReference type="Pfam" id="PF02805">
    <property type="entry name" value="Ada_Zn_binding"/>
    <property type="match status" value="1"/>
</dbReference>
<evidence type="ECO:0000259" key="12">
    <source>
        <dbReference type="PROSITE" id="PS01124"/>
    </source>
</evidence>
<keyword evidence="10" id="KW-0804">Transcription</keyword>
<dbReference type="Gene3D" id="3.40.10.10">
    <property type="entry name" value="DNA Methylphosphotriester Repair Domain"/>
    <property type="match status" value="1"/>
</dbReference>
<evidence type="ECO:0000313" key="14">
    <source>
        <dbReference type="Proteomes" id="UP000535908"/>
    </source>
</evidence>
<dbReference type="PANTHER" id="PTHR43280">
    <property type="entry name" value="ARAC-FAMILY TRANSCRIPTIONAL REGULATOR"/>
    <property type="match status" value="1"/>
</dbReference>
<reference evidence="13 14" key="1">
    <citation type="submission" date="2020-03" db="EMBL/GenBank/DDBJ databases">
        <title>Soil Listeria distribution.</title>
        <authorList>
            <person name="Liao J."/>
            <person name="Wiedmann M."/>
        </authorList>
    </citation>
    <scope>NUCLEOTIDE SEQUENCE [LARGE SCALE GENOMIC DNA]</scope>
    <source>
        <strain evidence="13 14">FSL L7-0741</strain>
    </source>
</reference>
<dbReference type="InterPro" id="IPR018062">
    <property type="entry name" value="HTH_AraC-typ_CS"/>
</dbReference>
<dbReference type="InterPro" id="IPR004026">
    <property type="entry name" value="Ada_DNA_repair_Zn-bd"/>
</dbReference>
<dbReference type="Pfam" id="PF12833">
    <property type="entry name" value="HTH_18"/>
    <property type="match status" value="1"/>
</dbReference>
<dbReference type="GO" id="GO:0008168">
    <property type="term" value="F:methyltransferase activity"/>
    <property type="evidence" value="ECO:0007669"/>
    <property type="project" value="UniProtKB-KW"/>
</dbReference>
<comment type="caution">
    <text evidence="13">The sequence shown here is derived from an EMBL/GenBank/DDBJ whole genome shotgun (WGS) entry which is preliminary data.</text>
</comment>
<name>A0A7X1CR31_9LIST</name>
<evidence type="ECO:0000256" key="8">
    <source>
        <dbReference type="ARBA" id="ARBA00023125"/>
    </source>
</evidence>
<dbReference type="PIRSF" id="PIRSF000408">
    <property type="entry name" value="Alkyltransferas_AdaA"/>
    <property type="match status" value="1"/>
</dbReference>
<dbReference type="GO" id="GO:0006281">
    <property type="term" value="P:DNA repair"/>
    <property type="evidence" value="ECO:0007669"/>
    <property type="project" value="UniProtKB-KW"/>
</dbReference>
<evidence type="ECO:0000256" key="11">
    <source>
        <dbReference type="ARBA" id="ARBA00023204"/>
    </source>
</evidence>
<dbReference type="InterPro" id="IPR035451">
    <property type="entry name" value="Ada-like_dom_sf"/>
</dbReference>
<dbReference type="AlphaFoldDB" id="A0A7X1CR31"/>
<accession>A0A7X1CR31</accession>
<proteinExistence type="predicted"/>
<evidence type="ECO:0000256" key="4">
    <source>
        <dbReference type="ARBA" id="ARBA00022723"/>
    </source>
</evidence>
<evidence type="ECO:0000256" key="7">
    <source>
        <dbReference type="ARBA" id="ARBA00023015"/>
    </source>
</evidence>
<keyword evidence="8" id="KW-0238">DNA-binding</keyword>
<keyword evidence="2 13" id="KW-0489">Methyltransferase</keyword>
<dbReference type="PANTHER" id="PTHR43280:SF28">
    <property type="entry name" value="HTH-TYPE TRANSCRIPTIONAL ACTIVATOR RHAS"/>
    <property type="match status" value="1"/>
</dbReference>
<protein>
    <submittedName>
        <fullName evidence="13">Methylphosphotriester-DNA--protein-cysteine methyltransferase family protein</fullName>
    </submittedName>
</protein>
<keyword evidence="9" id="KW-0010">Activator</keyword>
<dbReference type="Proteomes" id="UP000535908">
    <property type="component" value="Unassembled WGS sequence"/>
</dbReference>
<dbReference type="GO" id="GO:0032259">
    <property type="term" value="P:methylation"/>
    <property type="evidence" value="ECO:0007669"/>
    <property type="project" value="UniProtKB-KW"/>
</dbReference>
<evidence type="ECO:0000256" key="5">
    <source>
        <dbReference type="ARBA" id="ARBA00022763"/>
    </source>
</evidence>
<dbReference type="PROSITE" id="PS00041">
    <property type="entry name" value="HTH_ARAC_FAMILY_1"/>
    <property type="match status" value="1"/>
</dbReference>
<dbReference type="PROSITE" id="PS01124">
    <property type="entry name" value="HTH_ARAC_FAMILY_2"/>
    <property type="match status" value="1"/>
</dbReference>
<dbReference type="InterPro" id="IPR016220">
    <property type="entry name" value="Me-P-triester_DNA_alkyl-Trfase"/>
</dbReference>
<keyword evidence="7" id="KW-0805">Transcription regulation</keyword>
<evidence type="ECO:0000256" key="9">
    <source>
        <dbReference type="ARBA" id="ARBA00023159"/>
    </source>
</evidence>
<keyword evidence="4" id="KW-0479">Metal-binding</keyword>
<evidence type="ECO:0000256" key="6">
    <source>
        <dbReference type="ARBA" id="ARBA00022833"/>
    </source>
</evidence>
<dbReference type="GO" id="GO:0003700">
    <property type="term" value="F:DNA-binding transcription factor activity"/>
    <property type="evidence" value="ECO:0007669"/>
    <property type="project" value="InterPro"/>
</dbReference>
<evidence type="ECO:0000256" key="10">
    <source>
        <dbReference type="ARBA" id="ARBA00023163"/>
    </source>
</evidence>
<dbReference type="GO" id="GO:0043565">
    <property type="term" value="F:sequence-specific DNA binding"/>
    <property type="evidence" value="ECO:0007669"/>
    <property type="project" value="InterPro"/>
</dbReference>
<dbReference type="EMBL" id="JAARWN010000021">
    <property type="protein sequence ID" value="MBC1937661.1"/>
    <property type="molecule type" value="Genomic_DNA"/>
</dbReference>